<accession>A0A1A9UTU5</accession>
<dbReference type="VEuPathDB" id="VectorBase:GAUT015066"/>
<dbReference type="AlphaFoldDB" id="A0A1A9UTU5"/>
<reference evidence="1" key="1">
    <citation type="submission" date="2020-05" db="UniProtKB">
        <authorList>
            <consortium name="EnsemblMetazoa"/>
        </authorList>
    </citation>
    <scope>IDENTIFICATION</scope>
    <source>
        <strain evidence="1">TTRI</strain>
    </source>
</reference>
<sequence length="155" mass="18737">MLRLRFKPLTKRLRIPQIMWTAFQHDYMEPRRRSLEMQRYSNIVRTIRSPKVQQEFLKSSESPVGIEEETLNWLQRMFKFFEMTGQKFPIVNVNLRHSYQRHLNRDLNGEKIIIMLVCMSLPVTELILSFPLDVFWNNVEHEPKDSPYVSHSKEE</sequence>
<evidence type="ECO:0000313" key="2">
    <source>
        <dbReference type="Proteomes" id="UP000078200"/>
    </source>
</evidence>
<protein>
    <submittedName>
        <fullName evidence="1">Uncharacterized protein</fullName>
    </submittedName>
</protein>
<evidence type="ECO:0000313" key="1">
    <source>
        <dbReference type="EnsemblMetazoa" id="GAUT015066-PA"/>
    </source>
</evidence>
<organism evidence="1 2">
    <name type="scientific">Glossina austeni</name>
    <name type="common">Savannah tsetse fly</name>
    <dbReference type="NCBI Taxonomy" id="7395"/>
    <lineage>
        <taxon>Eukaryota</taxon>
        <taxon>Metazoa</taxon>
        <taxon>Ecdysozoa</taxon>
        <taxon>Arthropoda</taxon>
        <taxon>Hexapoda</taxon>
        <taxon>Insecta</taxon>
        <taxon>Pterygota</taxon>
        <taxon>Neoptera</taxon>
        <taxon>Endopterygota</taxon>
        <taxon>Diptera</taxon>
        <taxon>Brachycera</taxon>
        <taxon>Muscomorpha</taxon>
        <taxon>Hippoboscoidea</taxon>
        <taxon>Glossinidae</taxon>
        <taxon>Glossina</taxon>
    </lineage>
</organism>
<keyword evidence="2" id="KW-1185">Reference proteome</keyword>
<dbReference type="EnsemblMetazoa" id="GAUT015066-RA">
    <property type="protein sequence ID" value="GAUT015066-PA"/>
    <property type="gene ID" value="GAUT015066"/>
</dbReference>
<dbReference type="Proteomes" id="UP000078200">
    <property type="component" value="Unassembled WGS sequence"/>
</dbReference>
<proteinExistence type="predicted"/>
<name>A0A1A9UTU5_GLOAU</name>